<evidence type="ECO:0000256" key="2">
    <source>
        <dbReference type="ARBA" id="ARBA00022562"/>
    </source>
</evidence>
<reference evidence="8" key="2">
    <citation type="journal article" date="2021" name="PLoS ONE">
        <title>Metagenomic analysis of fecal and tissue samples from 18 endemic bat species in Switzerland revealed a diverse virus composition including potentially zoonotic viruses.</title>
        <authorList>
            <person name="Hardmeier I."/>
            <person name="Aeberhard N."/>
            <person name="Qi W."/>
            <person name="Schoenbaechler K."/>
            <person name="Kraettli H."/>
            <person name="Hatt J.M."/>
            <person name="Fraefel C."/>
            <person name="Kubacki J."/>
        </authorList>
    </citation>
    <scope>NUCLEOTIDE SEQUENCE</scope>
    <source>
        <strain evidence="8">PPV2/Switzerland/2019/1</strain>
    </source>
</reference>
<name>A0A894JI21_9ADEN</name>
<keyword evidence="5 6" id="KW-0231">Viral genome packaging</keyword>
<gene>
    <name evidence="6" type="primary">L1</name>
</gene>
<comment type="PTM">
    <text evidence="6">Cleaved at different sites by the viral protease during virion maturation.</text>
</comment>
<comment type="miscellaneous">
    <text evidence="6">All late proteins expressed from the major late promoter are produced by alternative splicing and alternative polyadenylation of the same gene giving rise to non-overlapping ORFs. A leader sequence is present in the N-terminus of all these mRNAs and is recognized by the viral shutoff protein to provide expression although conventional translation via ribosome scanning from the cap has been shut off in the host cell.</text>
</comment>
<dbReference type="GO" id="GO:0019073">
    <property type="term" value="P:viral DNA genome packaging"/>
    <property type="evidence" value="ECO:0007669"/>
    <property type="project" value="UniProtKB-UniRule"/>
</dbReference>
<feature type="compositionally biased region" description="Acidic residues" evidence="7">
    <location>
        <begin position="316"/>
        <end position="325"/>
    </location>
</feature>
<evidence type="ECO:0000256" key="5">
    <source>
        <dbReference type="ARBA" id="ARBA00023219"/>
    </source>
</evidence>
<comment type="function">
    <text evidence="6">Involved in viral genome packaging through its interaction with packaging proteins 1 and 2. After proteolyic cleavage by adenovirus protease, L1 52/55k protein is removed from the capsid during viral maturation.</text>
</comment>
<comment type="subunit">
    <text evidence="6">Part of the genome packaging complex composed of packaging proteins 1, 2 and 3; this complex specifically binds to the packaging sequence on the left end of viral genomic DNA and performs packaging of the viral genome. Interacts with hexon-linking protein IIIa; this interaction is required to promote correct genome packaging.</text>
</comment>
<evidence type="ECO:0000256" key="4">
    <source>
        <dbReference type="ARBA" id="ARBA00022921"/>
    </source>
</evidence>
<proteinExistence type="evidence at transcript level"/>
<dbReference type="InterPro" id="IPR004292">
    <property type="entry name" value="L1-like"/>
</dbReference>
<reference evidence="8" key="1">
    <citation type="submission" date="2020-07" db="EMBL/GenBank/DDBJ databases">
        <authorList>
            <person name="Hardmeier I.S."/>
            <person name="Aeberhard N."/>
            <person name="Qi W."/>
            <person name="Kraettli H."/>
            <person name="Fraefel C."/>
            <person name="Kubacki J."/>
        </authorList>
    </citation>
    <scope>NUCLEOTIDE SEQUENCE</scope>
    <source>
        <strain evidence="8">PPV2/Switzerland/2019/1</strain>
    </source>
</reference>
<comment type="subcellular location">
    <subcellularLocation>
        <location evidence="6">Host nucleus</location>
    </subcellularLocation>
    <text evidence="6">Nuclear protein present in empty capsids and assembly intermediates.</text>
</comment>
<keyword evidence="4 6" id="KW-0426">Late protein</keyword>
<evidence type="ECO:0000256" key="7">
    <source>
        <dbReference type="SAM" id="MobiDB-lite"/>
    </source>
</evidence>
<comment type="induction">
    <text evidence="6">Expressed in the early phase and late phase of the viral replicative cycle.</text>
</comment>
<keyword evidence="3 6" id="KW-1188">Viral release from host cell</keyword>
<evidence type="ECO:0000313" key="8">
    <source>
        <dbReference type="EMBL" id="QRV11621.1"/>
    </source>
</evidence>
<evidence type="ECO:0000256" key="3">
    <source>
        <dbReference type="ARBA" id="ARBA00022612"/>
    </source>
</evidence>
<dbReference type="GO" id="GO:0019076">
    <property type="term" value="P:viral release from host cell"/>
    <property type="evidence" value="ECO:0007669"/>
    <property type="project" value="UniProtKB-UniRule"/>
</dbReference>
<keyword evidence="1 6" id="KW-0597">Phosphoprotein</keyword>
<organism evidence="8">
    <name type="scientific">Bat mastadenovirus</name>
    <dbReference type="NCBI Taxonomy" id="740971"/>
    <lineage>
        <taxon>Viruses</taxon>
        <taxon>Varidnaviria</taxon>
        <taxon>Bamfordvirae</taxon>
        <taxon>Preplasmiviricota</taxon>
        <taxon>Polisuviricotina</taxon>
        <taxon>Pharingeaviricetes</taxon>
        <taxon>Rowavirales</taxon>
        <taxon>Adenoviridae</taxon>
        <taxon>Mastadenovirus</taxon>
        <taxon>Mastadenovirus asiensse</taxon>
    </lineage>
</organism>
<comment type="caution">
    <text evidence="6">Lacks conserved residue(s) required for the propagation of feature annotation.</text>
</comment>
<evidence type="ECO:0000256" key="6">
    <source>
        <dbReference type="HAMAP-Rule" id="MF_04058"/>
    </source>
</evidence>
<dbReference type="HAMAP" id="MF_04058">
    <property type="entry name" value="ADV_PKG3"/>
    <property type="match status" value="1"/>
</dbReference>
<evidence type="ECO:0000256" key="1">
    <source>
        <dbReference type="ARBA" id="ARBA00022553"/>
    </source>
</evidence>
<comment type="similarity">
    <text evidence="6">Belongs to the adenoviridae packaging protein 3 family.</text>
</comment>
<sequence>MHPVLRQMKPLPAPAERLEAAESQGLARLQGGAAPEAHPRVQMKQEAAEAYIPASNMFRDHEGEEAEGMRHVRFEAGRALRPSHGGKRVLEEQDFEKDPRTGVSPAQAHLKSADLVTAYEQTVKEEVNFQTSFNNNVRTLIAREEVVIGLMHLWDFVQSFLENPLSKALTAQLFLIVQHCRDEGVLRESLLNIAQPESRWLIDLLNLLQTIVVQERGLALGEKVAAINYSIITLSKHYARKIFNSVFVPIDKEAKINTFYMRTVIKVLVLSDDLGMYRNERIERAVSGARQREYNDRELMYKLKEAFSSDGGPEGFLDDDEDEGALDGAGRLREPESWGAGAGVSASSMRRPPPEYAEDTVADGSMLFQQHERGSQSSESGGLAEPALGRRQLGRFY</sequence>
<dbReference type="GO" id="GO:0042025">
    <property type="term" value="C:host cell nucleus"/>
    <property type="evidence" value="ECO:0007669"/>
    <property type="project" value="UniProtKB-SubCell"/>
</dbReference>
<dbReference type="EMBL" id="MT815929">
    <property type="protein sequence ID" value="QRV11621.1"/>
    <property type="molecule type" value="Genomic_DNA"/>
</dbReference>
<feature type="region of interest" description="Disordered" evidence="7">
    <location>
        <begin position="309"/>
        <end position="397"/>
    </location>
</feature>
<feature type="modified residue" description="Phosphoserine; by host" evidence="6">
    <location>
        <position position="337"/>
    </location>
</feature>
<dbReference type="InterPro" id="IPR037536">
    <property type="entry name" value="ADV_PKG3"/>
</dbReference>
<accession>A0A894JI21</accession>
<dbReference type="Pfam" id="PF03052">
    <property type="entry name" value="Adeno_52K"/>
    <property type="match status" value="1"/>
</dbReference>
<keyword evidence="2 6" id="KW-1048">Host nucleus</keyword>
<feature type="region of interest" description="Disordered" evidence="7">
    <location>
        <begin position="23"/>
        <end position="45"/>
    </location>
</feature>
<protein>
    <recommendedName>
        <fullName evidence="6">Packaging protein 3</fullName>
    </recommendedName>
    <alternativeName>
        <fullName evidence="6">L1-52/55 kDa protein</fullName>
    </alternativeName>
    <alternativeName>
        <fullName evidence="6">Packaging protein 52K</fullName>
    </alternativeName>
</protein>